<dbReference type="EMBL" id="JBHUHY010000030">
    <property type="protein sequence ID" value="MFD2188730.1"/>
    <property type="molecule type" value="Genomic_DNA"/>
</dbReference>
<proteinExistence type="predicted"/>
<accession>A0ABW5B2D9</accession>
<evidence type="ECO:0000313" key="1">
    <source>
        <dbReference type="EMBL" id="MFD2188730.1"/>
    </source>
</evidence>
<comment type="caution">
    <text evidence="1">The sequence shown here is derived from an EMBL/GenBank/DDBJ whole genome shotgun (WGS) entry which is preliminary data.</text>
</comment>
<name>A0ABW5B2D9_9FLAO</name>
<dbReference type="InterPro" id="IPR043749">
    <property type="entry name" value="DUF5694"/>
</dbReference>
<reference evidence="2" key="1">
    <citation type="journal article" date="2019" name="Int. J. Syst. Evol. Microbiol.">
        <title>The Global Catalogue of Microorganisms (GCM) 10K type strain sequencing project: providing services to taxonomists for standard genome sequencing and annotation.</title>
        <authorList>
            <consortium name="The Broad Institute Genomics Platform"/>
            <consortium name="The Broad Institute Genome Sequencing Center for Infectious Disease"/>
            <person name="Wu L."/>
            <person name="Ma J."/>
        </authorList>
    </citation>
    <scope>NUCLEOTIDE SEQUENCE [LARGE SCALE GENOMIC DNA]</scope>
    <source>
        <strain evidence="2">DT92</strain>
    </source>
</reference>
<gene>
    <name evidence="1" type="ORF">ACFSJT_18150</name>
</gene>
<evidence type="ECO:0000313" key="2">
    <source>
        <dbReference type="Proteomes" id="UP001597344"/>
    </source>
</evidence>
<dbReference type="Pfam" id="PF18950">
    <property type="entry name" value="DUF5694"/>
    <property type="match status" value="1"/>
</dbReference>
<organism evidence="1 2">
    <name type="scientific">Aquimarina celericrescens</name>
    <dbReference type="NCBI Taxonomy" id="1964542"/>
    <lineage>
        <taxon>Bacteria</taxon>
        <taxon>Pseudomonadati</taxon>
        <taxon>Bacteroidota</taxon>
        <taxon>Flavobacteriia</taxon>
        <taxon>Flavobacteriales</taxon>
        <taxon>Flavobacteriaceae</taxon>
        <taxon>Aquimarina</taxon>
    </lineage>
</organism>
<protein>
    <submittedName>
        <fullName evidence="1">DUF5694 domain-containing protein</fullName>
    </submittedName>
</protein>
<dbReference type="Proteomes" id="UP001597344">
    <property type="component" value="Unassembled WGS sequence"/>
</dbReference>
<keyword evidence="2" id="KW-1185">Reference proteome</keyword>
<sequence>MRKLLLILVMIITSCNAQSKKESQHENHREIETPTKVKVLLVGTSHWGNYQQADLDVAQTDEIDILSDQYQRELDEIVTKIVAFNPSKIFVERTTAYQPKLDSIYNLYRTSDWGQKSRNEILQLGFKVAKKLDHNKVYGIDYRETSFPYDSLMKVMKATNQEALILEFENDIKNYEKEYNTLVYHKTPLKDILYALNDKERRKSDLGWYISKATQAGDVESHVGAFLGSEWLKRNIYSYSIMQKYTQPEDERIMVLMGASHIAVFENLISYNPDWKTVELKDIME</sequence>
<dbReference type="RefSeq" id="WP_378321756.1">
    <property type="nucleotide sequence ID" value="NZ_JBHUHY010000030.1"/>
</dbReference>
<dbReference type="PROSITE" id="PS51257">
    <property type="entry name" value="PROKAR_LIPOPROTEIN"/>
    <property type="match status" value="1"/>
</dbReference>